<keyword evidence="2" id="KW-0238">DNA-binding</keyword>
<dbReference type="SUPFAM" id="SSF46785">
    <property type="entry name" value="Winged helix' DNA-binding domain"/>
    <property type="match status" value="1"/>
</dbReference>
<name>A0AAC9RTU8_9CLOT</name>
<dbReference type="InterPro" id="IPR008920">
    <property type="entry name" value="TF_FadR/GntR_C"/>
</dbReference>
<dbReference type="PANTHER" id="PTHR43537">
    <property type="entry name" value="TRANSCRIPTIONAL REGULATOR, GNTR FAMILY"/>
    <property type="match status" value="1"/>
</dbReference>
<evidence type="ECO:0000259" key="4">
    <source>
        <dbReference type="PROSITE" id="PS50949"/>
    </source>
</evidence>
<dbReference type="Proteomes" id="UP000192478">
    <property type="component" value="Chromosome"/>
</dbReference>
<dbReference type="Pfam" id="PF00392">
    <property type="entry name" value="GntR"/>
    <property type="match status" value="1"/>
</dbReference>
<dbReference type="Proteomes" id="UP000177894">
    <property type="component" value="Chromosome"/>
</dbReference>
<evidence type="ECO:0000313" key="7">
    <source>
        <dbReference type="Proteomes" id="UP000177894"/>
    </source>
</evidence>
<dbReference type="PROSITE" id="PS50949">
    <property type="entry name" value="HTH_GNTR"/>
    <property type="match status" value="1"/>
</dbReference>
<dbReference type="PRINTS" id="PR00035">
    <property type="entry name" value="HTHGNTR"/>
</dbReference>
<dbReference type="SMART" id="SM00345">
    <property type="entry name" value="HTH_GNTR"/>
    <property type="match status" value="1"/>
</dbReference>
<dbReference type="AlphaFoldDB" id="A0AAC9RTU8"/>
<evidence type="ECO:0000256" key="3">
    <source>
        <dbReference type="ARBA" id="ARBA00023163"/>
    </source>
</evidence>
<evidence type="ECO:0000313" key="5">
    <source>
        <dbReference type="EMBL" id="AOY75306.1"/>
    </source>
</evidence>
<dbReference type="SMART" id="SM00895">
    <property type="entry name" value="FCD"/>
    <property type="match status" value="1"/>
</dbReference>
<dbReference type="Gene3D" id="1.20.120.530">
    <property type="entry name" value="GntR ligand-binding domain-like"/>
    <property type="match status" value="1"/>
</dbReference>
<keyword evidence="7" id="KW-1185">Reference proteome</keyword>
<reference evidence="5 7" key="1">
    <citation type="submission" date="2016-10" db="EMBL/GenBank/DDBJ databases">
        <title>Complete Genome Sequence of Acetogen Clostridium formicoaceticum ATCC 27076.</title>
        <authorList>
            <person name="Bao T."/>
            <person name="Cheng C."/>
            <person name="Zhao J."/>
            <person name="Yang S.-T."/>
            <person name="Wang J."/>
            <person name="Wang M."/>
        </authorList>
    </citation>
    <scope>NUCLEOTIDE SEQUENCE [LARGE SCALE GENOMIC DNA]</scope>
    <source>
        <strain evidence="5 7">ATCC 27076</strain>
    </source>
</reference>
<dbReference type="InterPro" id="IPR000524">
    <property type="entry name" value="Tscrpt_reg_HTH_GntR"/>
</dbReference>
<evidence type="ECO:0000256" key="2">
    <source>
        <dbReference type="ARBA" id="ARBA00023125"/>
    </source>
</evidence>
<dbReference type="EMBL" id="CP017603">
    <property type="protein sequence ID" value="AOY75306.1"/>
    <property type="molecule type" value="Genomic_DNA"/>
</dbReference>
<evidence type="ECO:0000313" key="6">
    <source>
        <dbReference type="EMBL" id="ARE89750.1"/>
    </source>
</evidence>
<dbReference type="GO" id="GO:0003677">
    <property type="term" value="F:DNA binding"/>
    <property type="evidence" value="ECO:0007669"/>
    <property type="project" value="UniProtKB-KW"/>
</dbReference>
<dbReference type="EMBL" id="CP020559">
    <property type="protein sequence ID" value="ARE89750.1"/>
    <property type="molecule type" value="Genomic_DNA"/>
</dbReference>
<dbReference type="InterPro" id="IPR011711">
    <property type="entry name" value="GntR_C"/>
</dbReference>
<gene>
    <name evidence="6" type="primary">lldR_2</name>
    <name evidence="5" type="ORF">BJL90_04945</name>
    <name evidence="6" type="ORF">CLFO_42310</name>
</gene>
<reference evidence="6 8" key="2">
    <citation type="submission" date="2017-03" db="EMBL/GenBank/DDBJ databases">
        <title>Complete sequence of Clostridium formicaceticum DSM 92.</title>
        <authorList>
            <person name="Poehlein A."/>
            <person name="Karl M."/>
            <person name="Bengelsdorf F.R."/>
            <person name="Duerre P."/>
            <person name="Daniel R."/>
        </authorList>
    </citation>
    <scope>NUCLEOTIDE SEQUENCE [LARGE SCALE GENOMIC DNA]</scope>
    <source>
        <strain evidence="6 8">DSM 92</strain>
    </source>
</reference>
<dbReference type="PANTHER" id="PTHR43537:SF5">
    <property type="entry name" value="UXU OPERON TRANSCRIPTIONAL REGULATOR"/>
    <property type="match status" value="1"/>
</dbReference>
<dbReference type="Gene3D" id="1.10.10.10">
    <property type="entry name" value="Winged helix-like DNA-binding domain superfamily/Winged helix DNA-binding domain"/>
    <property type="match status" value="1"/>
</dbReference>
<dbReference type="Pfam" id="PF07729">
    <property type="entry name" value="FCD"/>
    <property type="match status" value="1"/>
</dbReference>
<dbReference type="CDD" id="cd07377">
    <property type="entry name" value="WHTH_GntR"/>
    <property type="match status" value="1"/>
</dbReference>
<protein>
    <submittedName>
        <fullName evidence="5">GntR family transcriptional regulator</fullName>
    </submittedName>
    <submittedName>
        <fullName evidence="6">L-lactate dehydrogenase operon regulatory protein</fullName>
    </submittedName>
</protein>
<dbReference type="KEGG" id="cfm:BJL90_04945"/>
<evidence type="ECO:0000313" key="8">
    <source>
        <dbReference type="Proteomes" id="UP000192478"/>
    </source>
</evidence>
<keyword evidence="1" id="KW-0805">Transcription regulation</keyword>
<dbReference type="GO" id="GO:0003700">
    <property type="term" value="F:DNA-binding transcription factor activity"/>
    <property type="evidence" value="ECO:0007669"/>
    <property type="project" value="InterPro"/>
</dbReference>
<keyword evidence="3" id="KW-0804">Transcription</keyword>
<dbReference type="RefSeq" id="WP_070964831.1">
    <property type="nucleotide sequence ID" value="NZ_CP017603.1"/>
</dbReference>
<sequence length="234" mass="26165">MAEGINHSSKSLAKTVSEEIINFIINENLNVGDKLPNEFELAAKLGVGRSTVREAIKALISRNVLEIRRGAGTFVSQKLGVADDPLGLTFFKDKHKLALDLIEIRFMIEPRIASLAAMNASDEEIACMTKLCHEVEMLIHAGENHVAKDVEFHTCIASSSKNLVMPNLIPIINTAIALFIDLTHSILKQETIQTHREILEAIKAHQPNKAHDAMLLHLAYNRRSLEKRMLDYNR</sequence>
<evidence type="ECO:0000256" key="1">
    <source>
        <dbReference type="ARBA" id="ARBA00023015"/>
    </source>
</evidence>
<dbReference type="InterPro" id="IPR036390">
    <property type="entry name" value="WH_DNA-bd_sf"/>
</dbReference>
<organism evidence="6 8">
    <name type="scientific">Clostridium formicaceticum</name>
    <dbReference type="NCBI Taxonomy" id="1497"/>
    <lineage>
        <taxon>Bacteria</taxon>
        <taxon>Bacillati</taxon>
        <taxon>Bacillota</taxon>
        <taxon>Clostridia</taxon>
        <taxon>Eubacteriales</taxon>
        <taxon>Clostridiaceae</taxon>
        <taxon>Clostridium</taxon>
    </lineage>
</organism>
<dbReference type="InterPro" id="IPR036388">
    <property type="entry name" value="WH-like_DNA-bd_sf"/>
</dbReference>
<accession>A0AAC9RTU8</accession>
<feature type="domain" description="HTH gntR-type" evidence="4">
    <location>
        <begin position="10"/>
        <end position="78"/>
    </location>
</feature>
<proteinExistence type="predicted"/>
<dbReference type="SUPFAM" id="SSF48008">
    <property type="entry name" value="GntR ligand-binding domain-like"/>
    <property type="match status" value="1"/>
</dbReference>